<dbReference type="NCBIfam" id="TIGR01400">
    <property type="entry name" value="fliR"/>
    <property type="match status" value="1"/>
</dbReference>
<dbReference type="AlphaFoldDB" id="A0A0N1E570"/>
<dbReference type="GO" id="GO:0006605">
    <property type="term" value="P:protein targeting"/>
    <property type="evidence" value="ECO:0007669"/>
    <property type="project" value="UniProtKB-UniRule"/>
</dbReference>
<evidence type="ECO:0000256" key="5">
    <source>
        <dbReference type="ARBA" id="ARBA00022692"/>
    </source>
</evidence>
<feature type="transmembrane region" description="Helical" evidence="10">
    <location>
        <begin position="44"/>
        <end position="61"/>
    </location>
</feature>
<dbReference type="InterPro" id="IPR002010">
    <property type="entry name" value="T3SS_IM_R"/>
</dbReference>
<evidence type="ECO:0000256" key="7">
    <source>
        <dbReference type="ARBA" id="ARBA00023136"/>
    </source>
</evidence>
<dbReference type="STRING" id="35818.HPU229336_06855"/>
<dbReference type="Proteomes" id="UP000037997">
    <property type="component" value="Unassembled WGS sequence"/>
</dbReference>
<keyword evidence="12" id="KW-0282">Flagellum</keyword>
<protein>
    <recommendedName>
        <fullName evidence="3 9">Flagellar biosynthetic protein FliR</fullName>
    </recommendedName>
</protein>
<comment type="similarity">
    <text evidence="2 10">Belongs to the FliR/MopE/SpaR family.</text>
</comment>
<comment type="function">
    <text evidence="1 10">Role in flagellar biosynthesis.</text>
</comment>
<proteinExistence type="inferred from homology"/>
<dbReference type="InterPro" id="IPR006303">
    <property type="entry name" value="FliR"/>
</dbReference>
<dbReference type="Proteomes" id="UP000037800">
    <property type="component" value="Unassembled WGS sequence"/>
</dbReference>
<dbReference type="EMBL" id="JNUR01000044">
    <property type="protein sequence ID" value="KPH49703.1"/>
    <property type="molecule type" value="Genomic_DNA"/>
</dbReference>
<dbReference type="GO" id="GO:0005886">
    <property type="term" value="C:plasma membrane"/>
    <property type="evidence" value="ECO:0007669"/>
    <property type="project" value="UniProtKB-SubCell"/>
</dbReference>
<keyword evidence="12" id="KW-0969">Cilium</keyword>
<feature type="transmembrane region" description="Helical" evidence="10">
    <location>
        <begin position="95"/>
        <end position="114"/>
    </location>
</feature>
<evidence type="ECO:0000313" key="13">
    <source>
        <dbReference type="EMBL" id="STQ88551.1"/>
    </source>
</evidence>
<feature type="transmembrane region" description="Helical" evidence="10">
    <location>
        <begin position="179"/>
        <end position="201"/>
    </location>
</feature>
<feature type="transmembrane region" description="Helical" evidence="10">
    <location>
        <begin position="67"/>
        <end position="88"/>
    </location>
</feature>
<feature type="transmembrane region" description="Helical" evidence="10">
    <location>
        <begin position="12"/>
        <end position="32"/>
    </location>
</feature>
<evidence type="ECO:0000256" key="10">
    <source>
        <dbReference type="RuleBase" id="RU362071"/>
    </source>
</evidence>
<evidence type="ECO:0000256" key="4">
    <source>
        <dbReference type="ARBA" id="ARBA00022475"/>
    </source>
</evidence>
<evidence type="ECO:0000256" key="3">
    <source>
        <dbReference type="ARBA" id="ARBA00021717"/>
    </source>
</evidence>
<organism evidence="12 15">
    <name type="scientific">Helicobacter pullorum</name>
    <dbReference type="NCBI Taxonomy" id="35818"/>
    <lineage>
        <taxon>Bacteria</taxon>
        <taxon>Pseudomonadati</taxon>
        <taxon>Campylobacterota</taxon>
        <taxon>Epsilonproteobacteria</taxon>
        <taxon>Campylobacterales</taxon>
        <taxon>Helicobacteraceae</taxon>
        <taxon>Helicobacter</taxon>
    </lineage>
</organism>
<evidence type="ECO:0000313" key="11">
    <source>
        <dbReference type="EMBL" id="KPH49703.1"/>
    </source>
</evidence>
<keyword evidence="4 10" id="KW-1003">Cell membrane</keyword>
<dbReference type="OrthoDB" id="9797790at2"/>
<gene>
    <name evidence="13" type="primary">fliR</name>
    <name evidence="12" type="ORF">HPU229334_12295</name>
    <name evidence="11" type="ORF">HPU229336_06855</name>
    <name evidence="13" type="ORF">NCTC13156_01394</name>
</gene>
<keyword evidence="8 10" id="KW-0975">Bacterial flagellum</keyword>
<evidence type="ECO:0000313" key="12">
    <source>
        <dbReference type="EMBL" id="KPH54845.1"/>
    </source>
</evidence>
<dbReference type="RefSeq" id="WP_054195835.1">
    <property type="nucleotide sequence ID" value="NZ_CAKMIM010000032.1"/>
</dbReference>
<keyword evidence="5 10" id="KW-0812">Transmembrane</keyword>
<dbReference type="PANTHER" id="PTHR30065:SF8">
    <property type="entry name" value="FLAGELLAR BIOSYNTHETIC PROTEIN FLIR"/>
    <property type="match status" value="1"/>
</dbReference>
<reference evidence="13 16" key="2">
    <citation type="submission" date="2018-06" db="EMBL/GenBank/DDBJ databases">
        <authorList>
            <consortium name="Pathogen Informatics"/>
            <person name="Doyle S."/>
        </authorList>
    </citation>
    <scope>NUCLEOTIDE SEQUENCE [LARGE SCALE GENOMIC DNA]</scope>
    <source>
        <strain evidence="13 16">NCTC13156</strain>
    </source>
</reference>
<dbReference type="PATRIC" id="fig|35818.10.peg.1386"/>
<dbReference type="GeneID" id="93195978"/>
<sequence>MEFLAYLTEGNVTNFLLLLLRFAGIVAFFPFFENQLINTQIKGIFIFWLTILFIPLVTTLPPTNMTILEFIIAGITEIMLGFLASFALQIVFGMISFGGELISFAMGLTIANAYDPVTGAQKPIVGQLLSLLALMIVLALDYHHLFLYFVADSIKEIPLGGFIYSNNYILYTIKAFSNLFLIGLTMSFPIIALILLSDIIFGMIMKAHPQFNLLAIGFPVKIAVAFAVLIVIIPAIIIHFKREFLNAIDALTILFQ</sequence>
<dbReference type="GO" id="GO:0044780">
    <property type="term" value="P:bacterial-type flagellum assembly"/>
    <property type="evidence" value="ECO:0007669"/>
    <property type="project" value="UniProtKB-UniRule"/>
</dbReference>
<dbReference type="GO" id="GO:0009425">
    <property type="term" value="C:bacterial-type flagellum basal body"/>
    <property type="evidence" value="ECO:0007669"/>
    <property type="project" value="UniProtKB-SubCell"/>
</dbReference>
<dbReference type="EMBL" id="JNOC01000080">
    <property type="protein sequence ID" value="KPH54845.1"/>
    <property type="molecule type" value="Genomic_DNA"/>
</dbReference>
<evidence type="ECO:0000313" key="14">
    <source>
        <dbReference type="Proteomes" id="UP000037800"/>
    </source>
</evidence>
<dbReference type="EMBL" id="UGJF01000001">
    <property type="protein sequence ID" value="STQ88551.1"/>
    <property type="molecule type" value="Genomic_DNA"/>
</dbReference>
<dbReference type="PRINTS" id="PR00953">
    <property type="entry name" value="TYPE3IMRPROT"/>
</dbReference>
<keyword evidence="12" id="KW-0966">Cell projection</keyword>
<keyword evidence="7 10" id="KW-0472">Membrane</keyword>
<evidence type="ECO:0000313" key="15">
    <source>
        <dbReference type="Proteomes" id="UP000037997"/>
    </source>
</evidence>
<feature type="transmembrane region" description="Helical" evidence="10">
    <location>
        <begin position="213"/>
        <end position="237"/>
    </location>
</feature>
<reference evidence="14 15" key="1">
    <citation type="submission" date="2014-06" db="EMBL/GenBank/DDBJ databases">
        <title>Helicobacter pullorum isolates in fresh chicken meat - phenotypic and genotypic features.</title>
        <authorList>
            <person name="Borges V."/>
            <person name="Santos A."/>
            <person name="Correia C.B."/>
            <person name="Saraiva M."/>
            <person name="Menard A."/>
            <person name="Vieira L."/>
            <person name="Sampaio D.A."/>
            <person name="Gomes J.P."/>
            <person name="Oleastro M."/>
        </authorList>
    </citation>
    <scope>NUCLEOTIDE SEQUENCE [LARGE SCALE GENOMIC DNA]</scope>
    <source>
        <strain evidence="12 15">229334/12</strain>
        <strain evidence="11 14">229336/12</strain>
    </source>
</reference>
<dbReference type="Pfam" id="PF01311">
    <property type="entry name" value="Bac_export_1"/>
    <property type="match status" value="1"/>
</dbReference>
<dbReference type="PANTHER" id="PTHR30065">
    <property type="entry name" value="FLAGELLAR BIOSYNTHETIC PROTEIN FLIR"/>
    <property type="match status" value="1"/>
</dbReference>
<name>A0A0N1E570_9HELI</name>
<comment type="subcellular location">
    <subcellularLocation>
        <location evidence="10">Cell membrane</location>
        <topology evidence="10">Multi-pass membrane protein</topology>
    </subcellularLocation>
    <subcellularLocation>
        <location evidence="10">Bacterial flagellum basal body</location>
    </subcellularLocation>
</comment>
<evidence type="ECO:0000256" key="9">
    <source>
        <dbReference type="NCBIfam" id="TIGR01400"/>
    </source>
</evidence>
<evidence type="ECO:0000256" key="8">
    <source>
        <dbReference type="ARBA" id="ARBA00023143"/>
    </source>
</evidence>
<keyword evidence="6 10" id="KW-1133">Transmembrane helix</keyword>
<dbReference type="Proteomes" id="UP000255269">
    <property type="component" value="Unassembled WGS sequence"/>
</dbReference>
<feature type="transmembrane region" description="Helical" evidence="10">
    <location>
        <begin position="126"/>
        <end position="150"/>
    </location>
</feature>
<evidence type="ECO:0000256" key="2">
    <source>
        <dbReference type="ARBA" id="ARBA00009772"/>
    </source>
</evidence>
<evidence type="ECO:0000256" key="6">
    <source>
        <dbReference type="ARBA" id="ARBA00022989"/>
    </source>
</evidence>
<evidence type="ECO:0000313" key="16">
    <source>
        <dbReference type="Proteomes" id="UP000255269"/>
    </source>
</evidence>
<evidence type="ECO:0000256" key="1">
    <source>
        <dbReference type="ARBA" id="ARBA00002578"/>
    </source>
</evidence>
<accession>A0A0N1E570</accession>